<evidence type="ECO:0000256" key="1">
    <source>
        <dbReference type="SAM" id="SignalP"/>
    </source>
</evidence>
<name>A0ABV7AQF4_9GAMM</name>
<comment type="caution">
    <text evidence="2">The sequence shown here is derived from an EMBL/GenBank/DDBJ whole genome shotgun (WGS) entry which is preliminary data.</text>
</comment>
<dbReference type="PROSITE" id="PS51257">
    <property type="entry name" value="PROKAR_LIPOPROTEIN"/>
    <property type="match status" value="1"/>
</dbReference>
<keyword evidence="2" id="KW-0449">Lipoprotein</keyword>
<evidence type="ECO:0000313" key="3">
    <source>
        <dbReference type="Proteomes" id="UP001595457"/>
    </source>
</evidence>
<feature type="signal peptide" evidence="1">
    <location>
        <begin position="1"/>
        <end position="23"/>
    </location>
</feature>
<feature type="chain" id="PRO_5045848477" evidence="1">
    <location>
        <begin position="24"/>
        <end position="222"/>
    </location>
</feature>
<dbReference type="RefSeq" id="WP_377813189.1">
    <property type="nucleotide sequence ID" value="NZ_JBHRSJ010000007.1"/>
</dbReference>
<protein>
    <submittedName>
        <fullName evidence="2">YjbF family lipoprotein</fullName>
    </submittedName>
</protein>
<sequence>MLRFVAALTAACALSACAPPLQGAFGTLRDALYTPRPTVSTSSADILARPYFQQRLQSPWGTALLVLGRTQGSQEFWATSTGQVLVVEHGLIRRTTGLPQTLEGTRFLGPDPFAAGLHTLPDGSRSRRELDWAPGYRYGIQVRSRFRRHGLEAVTLPRNLGSPRLLLRIDEELEASNARFSVTNRYWVDPDDGFIYKSRQYLAPHLPVTLTQLRPYRREPRP</sequence>
<dbReference type="InterPro" id="IPR023373">
    <property type="entry name" value="YmcC_sf"/>
</dbReference>
<organism evidence="2 3">
    <name type="scientific">Azotobacter bryophylli</name>
    <dbReference type="NCBI Taxonomy" id="1986537"/>
    <lineage>
        <taxon>Bacteria</taxon>
        <taxon>Pseudomonadati</taxon>
        <taxon>Pseudomonadota</taxon>
        <taxon>Gammaproteobacteria</taxon>
        <taxon>Pseudomonadales</taxon>
        <taxon>Pseudomonadaceae</taxon>
        <taxon>Azotobacter</taxon>
    </lineage>
</organism>
<keyword evidence="3" id="KW-1185">Reference proteome</keyword>
<dbReference type="EMBL" id="JBHRSJ010000007">
    <property type="protein sequence ID" value="MFC2971540.1"/>
    <property type="molecule type" value="Genomic_DNA"/>
</dbReference>
<keyword evidence="1" id="KW-0732">Signal</keyword>
<dbReference type="SUPFAM" id="SSF159270">
    <property type="entry name" value="YmcC-like"/>
    <property type="match status" value="1"/>
</dbReference>
<dbReference type="Proteomes" id="UP001595457">
    <property type="component" value="Unassembled WGS sequence"/>
</dbReference>
<dbReference type="Gene3D" id="2.40.360.10">
    <property type="entry name" value="YmcC-like"/>
    <property type="match status" value="1"/>
</dbReference>
<evidence type="ECO:0000313" key="2">
    <source>
        <dbReference type="EMBL" id="MFC2971540.1"/>
    </source>
</evidence>
<accession>A0ABV7AQF4</accession>
<proteinExistence type="predicted"/>
<dbReference type="InterPro" id="IPR021308">
    <property type="entry name" value="GfcB"/>
</dbReference>
<gene>
    <name evidence="2" type="ORF">ACFOJE_04845</name>
</gene>
<reference evidence="3" key="1">
    <citation type="journal article" date="2019" name="Int. J. Syst. Evol. Microbiol.">
        <title>The Global Catalogue of Microorganisms (GCM) 10K type strain sequencing project: providing services to taxonomists for standard genome sequencing and annotation.</title>
        <authorList>
            <consortium name="The Broad Institute Genomics Platform"/>
            <consortium name="The Broad Institute Genome Sequencing Center for Infectious Disease"/>
            <person name="Wu L."/>
            <person name="Ma J."/>
        </authorList>
    </citation>
    <scope>NUCLEOTIDE SEQUENCE [LARGE SCALE GENOMIC DNA]</scope>
    <source>
        <strain evidence="3">KCTC 62195</strain>
    </source>
</reference>
<dbReference type="Pfam" id="PF11102">
    <property type="entry name" value="YjbF"/>
    <property type="match status" value="1"/>
</dbReference>